<dbReference type="GO" id="GO:0003677">
    <property type="term" value="F:DNA binding"/>
    <property type="evidence" value="ECO:0007669"/>
    <property type="project" value="UniProtKB-KW"/>
</dbReference>
<dbReference type="Pfam" id="PF00440">
    <property type="entry name" value="TetR_N"/>
    <property type="match status" value="1"/>
</dbReference>
<dbReference type="InterPro" id="IPR036271">
    <property type="entry name" value="Tet_transcr_reg_TetR-rel_C_sf"/>
</dbReference>
<feature type="domain" description="Transcriptional regulator LmrA/YxaF-like C-terminal" evidence="5">
    <location>
        <begin position="78"/>
        <end position="191"/>
    </location>
</feature>
<dbReference type="InterPro" id="IPR001647">
    <property type="entry name" value="HTH_TetR"/>
</dbReference>
<feature type="domain" description="HTH tetR-type" evidence="4">
    <location>
        <begin position="11"/>
        <end position="55"/>
    </location>
</feature>
<proteinExistence type="predicted"/>
<dbReference type="OrthoDB" id="9811084at2"/>
<sequence length="210" mass="22677">MTSDTRAKMVAGAADLMSRRGVTATSMREVVRHTGTPRGSIGHHFPRGKQQLIEDALVFAGKQVSGPLEHLVQSRGAIAGLRAFIALWRQTLEKSKFQAGCPVLAVAVEQYVNDATEKDGAPDEAAQRHLLDLADGVFADWQRIMFTALRREGVAPARARRLAALVIASTEGTVAMCRAARSAQPLDDVRQELELVLSSALAKQAEVPRA</sequence>
<evidence type="ECO:0000313" key="6">
    <source>
        <dbReference type="EMBL" id="KRR28440.1"/>
    </source>
</evidence>
<evidence type="ECO:0000313" key="7">
    <source>
        <dbReference type="Proteomes" id="UP000052023"/>
    </source>
</evidence>
<evidence type="ECO:0000256" key="2">
    <source>
        <dbReference type="ARBA" id="ARBA00023125"/>
    </source>
</evidence>
<organism evidence="6 7">
    <name type="scientific">Bradyrhizobium retamae</name>
    <dbReference type="NCBI Taxonomy" id="1300035"/>
    <lineage>
        <taxon>Bacteria</taxon>
        <taxon>Pseudomonadati</taxon>
        <taxon>Pseudomonadota</taxon>
        <taxon>Alphaproteobacteria</taxon>
        <taxon>Hyphomicrobiales</taxon>
        <taxon>Nitrobacteraceae</taxon>
        <taxon>Bradyrhizobium</taxon>
    </lineage>
</organism>
<protein>
    <submittedName>
        <fullName evidence="6">TetR family transcriptional regulator</fullName>
    </submittedName>
</protein>
<dbReference type="InterPro" id="IPR054156">
    <property type="entry name" value="YxaF_TetR_C"/>
</dbReference>
<dbReference type="EMBL" id="LLYA01000090">
    <property type="protein sequence ID" value="KRR28440.1"/>
    <property type="molecule type" value="Genomic_DNA"/>
</dbReference>
<reference evidence="6 7" key="1">
    <citation type="submission" date="2014-03" db="EMBL/GenBank/DDBJ databases">
        <title>Bradyrhizobium valentinum sp. nov., isolated from effective nodules of Lupinus mariae-josephae, a lupine endemic of basic-lime soils in Eastern Spain.</title>
        <authorList>
            <person name="Duran D."/>
            <person name="Rey L."/>
            <person name="Navarro A."/>
            <person name="Busquets A."/>
            <person name="Imperial J."/>
            <person name="Ruiz-Argueso T."/>
        </authorList>
    </citation>
    <scope>NUCLEOTIDE SEQUENCE [LARGE SCALE GENOMIC DNA]</scope>
    <source>
        <strain evidence="6 7">Ro19</strain>
    </source>
</reference>
<gene>
    <name evidence="6" type="ORF">CQ13_20825</name>
</gene>
<dbReference type="Proteomes" id="UP000052023">
    <property type="component" value="Unassembled WGS sequence"/>
</dbReference>
<keyword evidence="7" id="KW-1185">Reference proteome</keyword>
<evidence type="ECO:0000256" key="1">
    <source>
        <dbReference type="ARBA" id="ARBA00023015"/>
    </source>
</evidence>
<keyword evidence="2" id="KW-0238">DNA-binding</keyword>
<evidence type="ECO:0000256" key="3">
    <source>
        <dbReference type="ARBA" id="ARBA00023163"/>
    </source>
</evidence>
<dbReference type="PANTHER" id="PTHR47506">
    <property type="entry name" value="TRANSCRIPTIONAL REGULATORY PROTEIN"/>
    <property type="match status" value="1"/>
</dbReference>
<dbReference type="AlphaFoldDB" id="A0A0R3N7N7"/>
<keyword evidence="3" id="KW-0804">Transcription</keyword>
<evidence type="ECO:0000259" key="4">
    <source>
        <dbReference type="Pfam" id="PF00440"/>
    </source>
</evidence>
<dbReference type="PANTHER" id="PTHR47506:SF3">
    <property type="entry name" value="HTH-TYPE TRANSCRIPTIONAL REGULATOR LMRA"/>
    <property type="match status" value="1"/>
</dbReference>
<dbReference type="InterPro" id="IPR009057">
    <property type="entry name" value="Homeodomain-like_sf"/>
</dbReference>
<dbReference type="Gene3D" id="1.10.357.10">
    <property type="entry name" value="Tetracycline Repressor, domain 2"/>
    <property type="match status" value="1"/>
</dbReference>
<name>A0A0R3N7N7_9BRAD</name>
<dbReference type="SUPFAM" id="SSF48498">
    <property type="entry name" value="Tetracyclin repressor-like, C-terminal domain"/>
    <property type="match status" value="1"/>
</dbReference>
<comment type="caution">
    <text evidence="6">The sequence shown here is derived from an EMBL/GenBank/DDBJ whole genome shotgun (WGS) entry which is preliminary data.</text>
</comment>
<dbReference type="RefSeq" id="WP_057842936.1">
    <property type="nucleotide sequence ID" value="NZ_LLYA01000090.1"/>
</dbReference>
<keyword evidence="1" id="KW-0805">Transcription regulation</keyword>
<dbReference type="SUPFAM" id="SSF46689">
    <property type="entry name" value="Homeodomain-like"/>
    <property type="match status" value="1"/>
</dbReference>
<accession>A0A0R3N7N7</accession>
<evidence type="ECO:0000259" key="5">
    <source>
        <dbReference type="Pfam" id="PF21993"/>
    </source>
</evidence>
<dbReference type="Pfam" id="PF21993">
    <property type="entry name" value="TetR_C_13_2"/>
    <property type="match status" value="1"/>
</dbReference>